<evidence type="ECO:0000313" key="3">
    <source>
        <dbReference type="EMBL" id="CAG5135371.1"/>
    </source>
</evidence>
<evidence type="ECO:0000313" key="4">
    <source>
        <dbReference type="Proteomes" id="UP000678393"/>
    </source>
</evidence>
<gene>
    <name evidence="3" type="ORF">CUNI_LOCUS20929</name>
</gene>
<dbReference type="InterPro" id="IPR000157">
    <property type="entry name" value="TIR_dom"/>
</dbReference>
<dbReference type="Gene3D" id="3.40.50.10140">
    <property type="entry name" value="Toll/interleukin-1 receptor homology (TIR) domain"/>
    <property type="match status" value="1"/>
</dbReference>
<evidence type="ECO:0000259" key="2">
    <source>
        <dbReference type="PROSITE" id="PS50104"/>
    </source>
</evidence>
<feature type="transmembrane region" description="Helical" evidence="1">
    <location>
        <begin position="26"/>
        <end position="49"/>
    </location>
</feature>
<dbReference type="PROSITE" id="PS50104">
    <property type="entry name" value="TIR"/>
    <property type="match status" value="1"/>
</dbReference>
<dbReference type="SUPFAM" id="SSF52200">
    <property type="entry name" value="Toll/Interleukin receptor TIR domain"/>
    <property type="match status" value="1"/>
</dbReference>
<comment type="caution">
    <text evidence="3">The sequence shown here is derived from an EMBL/GenBank/DDBJ whole genome shotgun (WGS) entry which is preliminary data.</text>
</comment>
<dbReference type="EMBL" id="CAJHNH020008223">
    <property type="protein sequence ID" value="CAG5135371.1"/>
    <property type="molecule type" value="Genomic_DNA"/>
</dbReference>
<dbReference type="GO" id="GO:0007165">
    <property type="term" value="P:signal transduction"/>
    <property type="evidence" value="ECO:0007669"/>
    <property type="project" value="InterPro"/>
</dbReference>
<dbReference type="OrthoDB" id="6148093at2759"/>
<dbReference type="Proteomes" id="UP000678393">
    <property type="component" value="Unassembled WGS sequence"/>
</dbReference>
<dbReference type="InterPro" id="IPR035897">
    <property type="entry name" value="Toll_tir_struct_dom_sf"/>
</dbReference>
<reference evidence="3" key="1">
    <citation type="submission" date="2021-04" db="EMBL/GenBank/DDBJ databases">
        <authorList>
            <consortium name="Molecular Ecology Group"/>
        </authorList>
    </citation>
    <scope>NUCLEOTIDE SEQUENCE</scope>
</reference>
<name>A0A8S4ABE3_9EUPU</name>
<organism evidence="3 4">
    <name type="scientific">Candidula unifasciata</name>
    <dbReference type="NCBI Taxonomy" id="100452"/>
    <lineage>
        <taxon>Eukaryota</taxon>
        <taxon>Metazoa</taxon>
        <taxon>Spiralia</taxon>
        <taxon>Lophotrochozoa</taxon>
        <taxon>Mollusca</taxon>
        <taxon>Gastropoda</taxon>
        <taxon>Heterobranchia</taxon>
        <taxon>Euthyneura</taxon>
        <taxon>Panpulmonata</taxon>
        <taxon>Eupulmonata</taxon>
        <taxon>Stylommatophora</taxon>
        <taxon>Helicina</taxon>
        <taxon>Helicoidea</taxon>
        <taxon>Geomitridae</taxon>
        <taxon>Candidula</taxon>
    </lineage>
</organism>
<dbReference type="AlphaFoldDB" id="A0A8S4ABE3"/>
<proteinExistence type="predicted"/>
<keyword evidence="1" id="KW-1133">Transmembrane helix</keyword>
<sequence>MFTVIGVCTTSKIPLHHMNTIFLCRYIFMAANILATLMIIVFLVAFLVVRFKTVIEALLLRLFDYRIPVFLGYADDDYGFVRNILLPFLEGELQQTTYVHQRDLRGGFTDQQFFDAIRNSWRVLLVLSRNFLTKYDKAHNVMTYASHSVTAVNQHRLFVLLEESQVHAIPDYLDGLLDDTTIIPLPDLQQPLTYQQKQMIIECLRPTQ</sequence>
<keyword evidence="4" id="KW-1185">Reference proteome</keyword>
<accession>A0A8S4ABE3</accession>
<evidence type="ECO:0000256" key="1">
    <source>
        <dbReference type="SAM" id="Phobius"/>
    </source>
</evidence>
<keyword evidence="1" id="KW-0812">Transmembrane</keyword>
<feature type="domain" description="TIR" evidence="2">
    <location>
        <begin position="65"/>
        <end position="200"/>
    </location>
</feature>
<keyword evidence="1" id="KW-0472">Membrane</keyword>
<protein>
    <recommendedName>
        <fullName evidence="2">TIR domain-containing protein</fullName>
    </recommendedName>
</protein>